<keyword evidence="10" id="KW-0408">Iron</keyword>
<keyword evidence="9 16" id="KW-0560">Oxidoreductase</keyword>
<evidence type="ECO:0000256" key="4">
    <source>
        <dbReference type="ARBA" id="ARBA00022605"/>
    </source>
</evidence>
<dbReference type="GO" id="GO:0046872">
    <property type="term" value="F:metal ion binding"/>
    <property type="evidence" value="ECO:0007669"/>
    <property type="project" value="UniProtKB-KW"/>
</dbReference>
<dbReference type="GO" id="GO:0051538">
    <property type="term" value="F:3 iron, 4 sulfur cluster binding"/>
    <property type="evidence" value="ECO:0007669"/>
    <property type="project" value="UniProtKB-KW"/>
</dbReference>
<comment type="pathway">
    <text evidence="14">Amino-acid biosynthesis.</text>
</comment>
<evidence type="ECO:0000256" key="5">
    <source>
        <dbReference type="ARBA" id="ARBA00022630"/>
    </source>
</evidence>
<name>A0A447TKF5_CHRVL</name>
<keyword evidence="8" id="KW-0315">Glutamine amidotransferase</keyword>
<feature type="domain" description="Glutamate synthase" evidence="15">
    <location>
        <begin position="4"/>
        <end position="56"/>
    </location>
</feature>
<dbReference type="AlphaFoldDB" id="A0A447TKF5"/>
<dbReference type="EC" id="1.4.1.13" evidence="16"/>
<evidence type="ECO:0000256" key="12">
    <source>
        <dbReference type="ARBA" id="ARBA00023164"/>
    </source>
</evidence>
<comment type="similarity">
    <text evidence="3">Belongs to the glutamate synthase family.</text>
</comment>
<evidence type="ECO:0000256" key="3">
    <source>
        <dbReference type="ARBA" id="ARBA00009716"/>
    </source>
</evidence>
<dbReference type="InterPro" id="IPR002932">
    <property type="entry name" value="Glu_synthdom"/>
</dbReference>
<accession>A0A447TKF5</accession>
<evidence type="ECO:0000256" key="14">
    <source>
        <dbReference type="ARBA" id="ARBA00029440"/>
    </source>
</evidence>
<dbReference type="SUPFAM" id="SSF51395">
    <property type="entry name" value="FMN-linked oxidoreductases"/>
    <property type="match status" value="1"/>
</dbReference>
<dbReference type="PANTHER" id="PTHR11938">
    <property type="entry name" value="FAD NADPH DEHYDROGENASE/OXIDOREDUCTASE"/>
    <property type="match status" value="1"/>
</dbReference>
<dbReference type="GO" id="GO:0019676">
    <property type="term" value="P:ammonia assimilation cycle"/>
    <property type="evidence" value="ECO:0007669"/>
    <property type="project" value="TreeGrafter"/>
</dbReference>
<dbReference type="InterPro" id="IPR013785">
    <property type="entry name" value="Aldolase_TIM"/>
</dbReference>
<evidence type="ECO:0000256" key="13">
    <source>
        <dbReference type="ARBA" id="ARBA00023291"/>
    </source>
</evidence>
<organism evidence="16 17">
    <name type="scientific">Chromobacterium violaceum</name>
    <dbReference type="NCBI Taxonomy" id="536"/>
    <lineage>
        <taxon>Bacteria</taxon>
        <taxon>Pseudomonadati</taxon>
        <taxon>Pseudomonadota</taxon>
        <taxon>Betaproteobacteria</taxon>
        <taxon>Neisseriales</taxon>
        <taxon>Chromobacteriaceae</taxon>
        <taxon>Chromobacterium</taxon>
    </lineage>
</organism>
<dbReference type="Proteomes" id="UP000275777">
    <property type="component" value="Chromosome"/>
</dbReference>
<keyword evidence="5" id="KW-0285">Flavoprotein</keyword>
<keyword evidence="4" id="KW-0028">Amino-acid biosynthesis</keyword>
<protein>
    <submittedName>
        <fullName evidence="16">Glutamate synthase [NADPH] large chain</fullName>
        <ecNumber evidence="16">1.4.1.13</ecNumber>
    </submittedName>
</protein>
<evidence type="ECO:0000256" key="8">
    <source>
        <dbReference type="ARBA" id="ARBA00022962"/>
    </source>
</evidence>
<keyword evidence="11" id="KW-0411">Iron-sulfur</keyword>
<keyword evidence="7" id="KW-0479">Metal-binding</keyword>
<keyword evidence="6" id="KW-0288">FMN</keyword>
<proteinExistence type="inferred from homology"/>
<dbReference type="InterPro" id="IPR050711">
    <property type="entry name" value="ET-N_metabolism_enzyme"/>
</dbReference>
<dbReference type="GO" id="GO:0006537">
    <property type="term" value="P:glutamate biosynthetic process"/>
    <property type="evidence" value="ECO:0007669"/>
    <property type="project" value="UniProtKB-KW"/>
</dbReference>
<evidence type="ECO:0000256" key="2">
    <source>
        <dbReference type="ARBA" id="ARBA00001927"/>
    </source>
</evidence>
<gene>
    <name evidence="16" type="primary">gltB_4</name>
    <name evidence="16" type="ORF">NCTC9695_05851</name>
</gene>
<evidence type="ECO:0000259" key="15">
    <source>
        <dbReference type="Pfam" id="PF01645"/>
    </source>
</evidence>
<keyword evidence="13" id="KW-0003">3Fe-4S</keyword>
<dbReference type="Pfam" id="PF01645">
    <property type="entry name" value="Glu_synthase"/>
    <property type="match status" value="1"/>
</dbReference>
<comment type="cofactor">
    <cofactor evidence="2">
        <name>[3Fe-4S] cluster</name>
        <dbReference type="ChEBI" id="CHEBI:21137"/>
    </cofactor>
</comment>
<reference evidence="16 17" key="1">
    <citation type="submission" date="2018-12" db="EMBL/GenBank/DDBJ databases">
        <authorList>
            <consortium name="Pathogen Informatics"/>
        </authorList>
    </citation>
    <scope>NUCLEOTIDE SEQUENCE [LARGE SCALE GENOMIC DNA]</scope>
    <source>
        <strain evidence="16 17">NCTC9695</strain>
    </source>
</reference>
<sequence>MSGLIARLRHAKEGVSLISPPPHHDIYSIEDLAQLIFDLKQVNPSALVSVKLVAEPASAPSPPAWPRPTPT</sequence>
<dbReference type="Gene3D" id="3.20.20.70">
    <property type="entry name" value="Aldolase class I"/>
    <property type="match status" value="1"/>
</dbReference>
<dbReference type="EMBL" id="LR134182">
    <property type="protein sequence ID" value="VEB45340.1"/>
    <property type="molecule type" value="Genomic_DNA"/>
</dbReference>
<evidence type="ECO:0000313" key="17">
    <source>
        <dbReference type="Proteomes" id="UP000275777"/>
    </source>
</evidence>
<evidence type="ECO:0000256" key="9">
    <source>
        <dbReference type="ARBA" id="ARBA00023002"/>
    </source>
</evidence>
<evidence type="ECO:0000256" key="1">
    <source>
        <dbReference type="ARBA" id="ARBA00001917"/>
    </source>
</evidence>
<evidence type="ECO:0000313" key="16">
    <source>
        <dbReference type="EMBL" id="VEB45340.1"/>
    </source>
</evidence>
<dbReference type="GO" id="GO:0004355">
    <property type="term" value="F:glutamate synthase (NADPH) activity"/>
    <property type="evidence" value="ECO:0007669"/>
    <property type="project" value="UniProtKB-EC"/>
</dbReference>
<evidence type="ECO:0000256" key="11">
    <source>
        <dbReference type="ARBA" id="ARBA00023014"/>
    </source>
</evidence>
<evidence type="ECO:0000256" key="7">
    <source>
        <dbReference type="ARBA" id="ARBA00022723"/>
    </source>
</evidence>
<evidence type="ECO:0000256" key="6">
    <source>
        <dbReference type="ARBA" id="ARBA00022643"/>
    </source>
</evidence>
<dbReference type="PANTHER" id="PTHR11938:SF148">
    <property type="entry name" value="GLUTAMATE SYNTHASE [NADPH] LARGE CHAIN"/>
    <property type="match status" value="1"/>
</dbReference>
<evidence type="ECO:0000256" key="10">
    <source>
        <dbReference type="ARBA" id="ARBA00023004"/>
    </source>
</evidence>
<comment type="cofactor">
    <cofactor evidence="1">
        <name>FMN</name>
        <dbReference type="ChEBI" id="CHEBI:58210"/>
    </cofactor>
</comment>
<keyword evidence="12" id="KW-0314">Glutamate biosynthesis</keyword>